<evidence type="ECO:0000313" key="2">
    <source>
        <dbReference type="Proteomes" id="UP000531594"/>
    </source>
</evidence>
<comment type="caution">
    <text evidence="1">The sequence shown here is derived from an EMBL/GenBank/DDBJ whole genome shotgun (WGS) entry which is preliminary data.</text>
</comment>
<dbReference type="AlphaFoldDB" id="A0A7X0HNI5"/>
<dbReference type="RefSeq" id="WP_184522684.1">
    <property type="nucleotide sequence ID" value="NZ_JACHGK010000001.1"/>
</dbReference>
<keyword evidence="2" id="KW-1185">Reference proteome</keyword>
<sequence>MDDNKEMFNNFNHSIEFRNRKLLASIIFQQLKNIEFLDFDAKRFIYRILIYLERPNDLYDLHTILSWFDIFLLDESQDTQVVITDFIERCLSMYEKESGTSKVIINIKRD</sequence>
<reference evidence="1 2" key="1">
    <citation type="submission" date="2020-08" db="EMBL/GenBank/DDBJ databases">
        <title>Genomic Encyclopedia of Type Strains, Phase IV (KMG-IV): sequencing the most valuable type-strain genomes for metagenomic binning, comparative biology and taxonomic classification.</title>
        <authorList>
            <person name="Goeker M."/>
        </authorList>
    </citation>
    <scope>NUCLEOTIDE SEQUENCE [LARGE SCALE GENOMIC DNA]</scope>
    <source>
        <strain evidence="1 2">DSM 5391</strain>
    </source>
</reference>
<proteinExistence type="predicted"/>
<evidence type="ECO:0000313" key="1">
    <source>
        <dbReference type="EMBL" id="MBB6444053.1"/>
    </source>
</evidence>
<dbReference type="Proteomes" id="UP000531594">
    <property type="component" value="Unassembled WGS sequence"/>
</dbReference>
<organism evidence="1 2">
    <name type="scientific">Bacillus benzoevorans</name>
    <dbReference type="NCBI Taxonomy" id="1456"/>
    <lineage>
        <taxon>Bacteria</taxon>
        <taxon>Bacillati</taxon>
        <taxon>Bacillota</taxon>
        <taxon>Bacilli</taxon>
        <taxon>Bacillales</taxon>
        <taxon>Bacillaceae</taxon>
        <taxon>Bacillus</taxon>
    </lineage>
</organism>
<name>A0A7X0HNI5_9BACI</name>
<accession>A0A7X0HNI5</accession>
<gene>
    <name evidence="1" type="ORF">HNR53_000641</name>
</gene>
<protein>
    <submittedName>
        <fullName evidence="1">Uncharacterized protein</fullName>
    </submittedName>
</protein>
<dbReference type="EMBL" id="JACHGK010000001">
    <property type="protein sequence ID" value="MBB6444053.1"/>
    <property type="molecule type" value="Genomic_DNA"/>
</dbReference>